<dbReference type="RefSeq" id="YP_009623705.1">
    <property type="nucleotide sequence ID" value="NC_042116.1"/>
</dbReference>
<dbReference type="EMBL" id="LT960551">
    <property type="protein sequence ID" value="SOK58372.1"/>
    <property type="molecule type" value="Genomic_DNA"/>
</dbReference>
<evidence type="ECO:0000313" key="2">
    <source>
        <dbReference type="EMBL" id="VUE36141.1"/>
    </source>
</evidence>
<dbReference type="GeneID" id="40100513"/>
<organism evidence="1 3">
    <name type="scientific">Yersinia phage fHe-Yen9-04</name>
    <dbReference type="NCBI Taxonomy" id="2052742"/>
    <lineage>
        <taxon>Viruses</taxon>
        <taxon>Duplodnaviria</taxon>
        <taxon>Heunggongvirae</taxon>
        <taxon>Uroviricota</taxon>
        <taxon>Caudoviricetes</taxon>
        <taxon>Eneladusvirus</taxon>
        <taxon>Eneladusvirus Yen904</taxon>
    </lineage>
</organism>
<gene>
    <name evidence="1" type="primary">g095c</name>
</gene>
<sequence length="345" mass="37690">MGKPIAGVYRLPFGTTGIIVHGAKLQNGTLIKNLRILKQRSSTRFDLIDVSNLAIHRKVSITGTTSTGVILDPTLDDDDALAAIPTGSFFIRVLNEDDDTVGYCTKLYNNLVHMSNSETFFVPNYNIFYAPSPEPSAPVYVPNGEKAAFVKASSPNTLLIGNGNSAASMVTATDGIIQLAMAARLWQPAGTGSYNSVVVPVDSTYTIKLDATKGQEFTIPFSIGILSSEFIGRITDLYDVTMTFYGNPDGQMTADNISWHLEVRDGTLEFIDYRFGRNIKDNAVTPGLTVAQNIQRYKFYLNNFLEQNPPPGRIPTGLFVGTIVAKHLITGDVLELKVMLDTTYL</sequence>
<dbReference type="Proteomes" id="UP000240931">
    <property type="component" value="Segment"/>
</dbReference>
<protein>
    <submittedName>
        <fullName evidence="1">Possible surface protein, responsible for cell interaction contains cell adhesion domain and ChW-repeats</fullName>
    </submittedName>
</protein>
<evidence type="ECO:0000313" key="3">
    <source>
        <dbReference type="Proteomes" id="UP000240931"/>
    </source>
</evidence>
<reference evidence="2 4" key="3">
    <citation type="submission" date="2019-06" db="EMBL/GenBank/DDBJ databases">
        <authorList>
            <person name="Bower L."/>
            <person name="Leinonen R."/>
        </authorList>
    </citation>
    <scope>NUCLEOTIDE SEQUENCE [LARGE SCALE GENOMIC DNA]</scope>
</reference>
<evidence type="ECO:0000313" key="4">
    <source>
        <dbReference type="Proteomes" id="UP000317227"/>
    </source>
</evidence>
<name>A0A2C9CZC4_9CAUD</name>
<evidence type="ECO:0000313" key="1">
    <source>
        <dbReference type="EMBL" id="SOK58372.1"/>
    </source>
</evidence>
<reference evidence="1" key="1">
    <citation type="submission" date="2017-10" db="EMBL/GenBank/DDBJ databases">
        <authorList>
            <person name="Banno H."/>
            <person name="Chua N.-H."/>
        </authorList>
    </citation>
    <scope>NUCLEOTIDE SEQUENCE [LARGE SCALE GENOMIC DNA]</scope>
</reference>
<dbReference type="KEGG" id="vg:40100513"/>
<proteinExistence type="predicted"/>
<dbReference type="EMBL" id="LR596615">
    <property type="protein sequence ID" value="VUE36141.1"/>
    <property type="molecule type" value="Genomic_DNA"/>
</dbReference>
<accession>A0A2C9CZC4</accession>
<reference evidence="3" key="2">
    <citation type="submission" date="2017-10" db="EMBL/GenBank/DDBJ databases">
        <authorList>
            <person name="Skurnik M."/>
        </authorList>
    </citation>
    <scope>NUCLEOTIDE SEQUENCE [LARGE SCALE GENOMIC DNA]</scope>
</reference>
<dbReference type="Proteomes" id="UP000317227">
    <property type="component" value="Segment"/>
</dbReference>
<keyword evidence="3" id="KW-1185">Reference proteome</keyword>